<comment type="caution">
    <text evidence="1">The sequence shown here is derived from an EMBL/GenBank/DDBJ whole genome shotgun (WGS) entry which is preliminary data.</text>
</comment>
<proteinExistence type="predicted"/>
<dbReference type="Gene3D" id="3.40.50.300">
    <property type="entry name" value="P-loop containing nucleotide triphosphate hydrolases"/>
    <property type="match status" value="1"/>
</dbReference>
<accession>A0ABS9MHB3</accession>
<evidence type="ECO:0000313" key="1">
    <source>
        <dbReference type="EMBL" id="MCG4610204.1"/>
    </source>
</evidence>
<name>A0ABS9MHB3_9FIRM</name>
<reference evidence="1 2" key="1">
    <citation type="submission" date="2022-01" db="EMBL/GenBank/DDBJ databases">
        <title>Collection of gut derived symbiotic bacterial strains cultured from healthy donors.</title>
        <authorList>
            <person name="Lin H."/>
            <person name="Kohout C."/>
            <person name="Waligurski E."/>
            <person name="Pamer E.G."/>
        </authorList>
    </citation>
    <scope>NUCLEOTIDE SEQUENCE [LARGE SCALE GENOMIC DNA]</scope>
    <source>
        <strain evidence="1 2">DFI.7.58</strain>
    </source>
</reference>
<sequence>MQRQAIHYFANSNSSRGYVSFYESNFGALERVVPLHGYPLKPLGNLLEDICDCAAEQKRRVEWIHNCLDNTPEGIILPDLSAGVINIPFYAEHNALNLLEDYNIRQTRKALDEAHALFAAALHIHDEWEKVYIGKMDFRAADELAKETEARLIGDRHTEKKGRAIDRYFGAATVNGSFDYIANITQCLGKRYFIKGRPGTGKSTLLKKLVKKAVDAGFEAEVYHCAFDPQSLDMLVVRELDFCIFDSTSPHEYFPSLPTDEIIDVYEAAVEPGTDEKNAKKLTQFQHDYKEQVGKATEKLRLAKESYDRAQQTHLSRLDEAACKESAERIKSILFRT</sequence>
<dbReference type="RefSeq" id="WP_237966542.1">
    <property type="nucleotide sequence ID" value="NZ_JAKNHQ010000004.1"/>
</dbReference>
<keyword evidence="2" id="KW-1185">Reference proteome</keyword>
<protein>
    <recommendedName>
        <fullName evidence="3">ATP-binding protein</fullName>
    </recommendedName>
</protein>
<dbReference type="EMBL" id="JAKNHQ010000004">
    <property type="protein sequence ID" value="MCG4610204.1"/>
    <property type="molecule type" value="Genomic_DNA"/>
</dbReference>
<evidence type="ECO:0008006" key="3">
    <source>
        <dbReference type="Google" id="ProtNLM"/>
    </source>
</evidence>
<dbReference type="SUPFAM" id="SSF52540">
    <property type="entry name" value="P-loop containing nucleoside triphosphate hydrolases"/>
    <property type="match status" value="1"/>
</dbReference>
<gene>
    <name evidence="1" type="ORF">L0P57_04550</name>
</gene>
<organism evidence="1 2">
    <name type="scientific">Anaeromassilibacillus senegalensis</name>
    <dbReference type="NCBI Taxonomy" id="1673717"/>
    <lineage>
        <taxon>Bacteria</taxon>
        <taxon>Bacillati</taxon>
        <taxon>Bacillota</taxon>
        <taxon>Clostridia</taxon>
        <taxon>Eubacteriales</taxon>
        <taxon>Acutalibacteraceae</taxon>
        <taxon>Anaeromassilibacillus</taxon>
    </lineage>
</organism>
<dbReference type="InterPro" id="IPR027417">
    <property type="entry name" value="P-loop_NTPase"/>
</dbReference>
<dbReference type="Proteomes" id="UP001298681">
    <property type="component" value="Unassembled WGS sequence"/>
</dbReference>
<evidence type="ECO:0000313" key="2">
    <source>
        <dbReference type="Proteomes" id="UP001298681"/>
    </source>
</evidence>